<dbReference type="InterPro" id="IPR038528">
    <property type="entry name" value="TEL2_C_sf"/>
</dbReference>
<dbReference type="InterPro" id="IPR019337">
    <property type="entry name" value="Telomere_length_regulation_dom"/>
</dbReference>
<dbReference type="SUPFAM" id="SSF48371">
    <property type="entry name" value="ARM repeat"/>
    <property type="match status" value="1"/>
</dbReference>
<feature type="region of interest" description="Disordered" evidence="4">
    <location>
        <begin position="599"/>
        <end position="629"/>
    </location>
</feature>
<comment type="caution">
    <text evidence="8">The sequence shown here is derived from an EMBL/GenBank/DDBJ whole genome shotgun (WGS) entry which is preliminary data.</text>
</comment>
<dbReference type="Pfam" id="PF10193">
    <property type="entry name" value="Telomere_reg-2"/>
    <property type="match status" value="1"/>
</dbReference>
<evidence type="ECO:0000256" key="1">
    <source>
        <dbReference type="ARBA" id="ARBA00004496"/>
    </source>
</evidence>
<dbReference type="Pfam" id="PF25320">
    <property type="entry name" value="TELO2_ARM"/>
    <property type="match status" value="1"/>
</dbReference>
<evidence type="ECO:0000256" key="4">
    <source>
        <dbReference type="SAM" id="MobiDB-lite"/>
    </source>
</evidence>
<name>A0AAX6HPP2_IRIPA</name>
<dbReference type="InterPro" id="IPR057348">
    <property type="entry name" value="TELO2_ARM"/>
</dbReference>
<dbReference type="GO" id="GO:0051879">
    <property type="term" value="F:Hsp90 protein binding"/>
    <property type="evidence" value="ECO:0007669"/>
    <property type="project" value="TreeGrafter"/>
</dbReference>
<accession>A0AAX6HPP2</accession>
<proteinExistence type="inferred from homology"/>
<feature type="compositionally biased region" description="Polar residues" evidence="4">
    <location>
        <begin position="550"/>
        <end position="559"/>
    </location>
</feature>
<keyword evidence="3" id="KW-0963">Cytoplasm</keyword>
<dbReference type="GO" id="GO:0042162">
    <property type="term" value="F:telomeric DNA binding"/>
    <property type="evidence" value="ECO:0007669"/>
    <property type="project" value="TreeGrafter"/>
</dbReference>
<dbReference type="InterPro" id="IPR016024">
    <property type="entry name" value="ARM-type_fold"/>
</dbReference>
<dbReference type="GO" id="GO:0051083">
    <property type="term" value="P:'de novo' cotranslational protein folding"/>
    <property type="evidence" value="ECO:0007669"/>
    <property type="project" value="TreeGrafter"/>
</dbReference>
<evidence type="ECO:0000313" key="8">
    <source>
        <dbReference type="EMBL" id="KAJ6842752.1"/>
    </source>
</evidence>
<feature type="domain" description="Telomere length regulation protein conserved" evidence="5">
    <location>
        <begin position="640"/>
        <end position="751"/>
    </location>
</feature>
<gene>
    <name evidence="8" type="ORF">M6B38_298405</name>
    <name evidence="7" type="ORF">M6B38_378235</name>
</gene>
<evidence type="ECO:0000313" key="9">
    <source>
        <dbReference type="Proteomes" id="UP001140949"/>
    </source>
</evidence>
<dbReference type="EMBL" id="JANAVB010007399">
    <property type="protein sequence ID" value="KAJ6842752.1"/>
    <property type="molecule type" value="Genomic_DNA"/>
</dbReference>
<sequence length="1027" mass="114955">MTETEHTTTSSSNGGSDLETLTLEKVSEVSSAIDAAKSADEVVCALHSLAVRLFAVDSSLIAGEVDERYRIQIQDAGLRADSDRIRWRNVFYSGAAFPTMARILIYNVAPKWLACFPLSTKKQVYDSFFVMGPSTEIIQALVPALVQNVADKELDNSSVCGNIERLLVTCLLENEGVRHIVAEFRSPCRTYELDGEVVKPDKLKIISRVAQLLSSIPDKARLKAPSALSSHVFFRQIVIQLLVGAEEWAMELNGRINDSDTCTLDGAFLFVGETFARICRRGSADTLLAGMVPRILNHVRSSLPSNGDTSSNRFESKPEYYLWSKIMDSIQDQYALERLSEELLRHLATKNISDVEAYWTLWLLFHHNFRNQIAIRSMFVEKFLLWKVFPVCCLRWIIHFSLLECAPHAGAWKEVPKTRAFLDAVQCLVNVWSKREFIQSARMEQQAYITAAVGLCVEKMSREELETTKDILHSILQGVSCRLESPIHLVRKMASSIALVFSKVVDPKNPLYLDDDRCETVDWEFGLNSQPKKLSTSCSRSVMTHDESESSLCEINNSPDPVRRRKDAKVKTTQDHTLVGKFAVPPHEIKDQVMLGSEQSFDDEEEANDESKKSEVSDDSSLQPYDLSDDDIDLQKGFSQLADISAALRKPDDPDGVERALGIAERLVRALPDELPHISGDLVRALVHVRCSDVTVEGEEDSAEGKRQKALIALIVTSPFEALDVLTKLLYSPNVDVGQRILILDVMTEAAHELADSRIVRISNQQKDLISAIGSQPWFMPSSRGPPGAGPWKEVSETGPLLNWSNRYERELPSRPGQVKKGKSRRWHLGARKASQLESTKNRFPMYAAAFMLPAMQGFDKRRHGVDLLNRDFIVLGKLIYMLGVCMECLAMHPEASVLALPLFDMLRSREVAHHGEAYVRRSVLFAASCILIALHPSYVASTLIEGNQEVSNGLDWIRTWALRIAESDPDTECSGMAMKCLQLHAEMALQVSRSLESANNFRGKISTLPSKSNDIIIPSSNIRYQE</sequence>
<comment type="similarity">
    <text evidence="2">Belongs to the TEL2 family.</text>
</comment>
<reference evidence="8" key="1">
    <citation type="journal article" date="2023" name="GigaByte">
        <title>Genome assembly of the bearded iris, Iris pallida Lam.</title>
        <authorList>
            <person name="Bruccoleri R.E."/>
            <person name="Oakeley E.J."/>
            <person name="Faust A.M.E."/>
            <person name="Altorfer M."/>
            <person name="Dessus-Babus S."/>
            <person name="Burckhardt D."/>
            <person name="Oertli M."/>
            <person name="Naumann U."/>
            <person name="Petersen F."/>
            <person name="Wong J."/>
        </authorList>
    </citation>
    <scope>NUCLEOTIDE SEQUENCE</scope>
    <source>
        <strain evidence="8">GSM-AAB239-AS_SAM_17_03QT</strain>
    </source>
</reference>
<evidence type="ECO:0000256" key="3">
    <source>
        <dbReference type="ARBA" id="ARBA00022490"/>
    </source>
</evidence>
<dbReference type="PANTHER" id="PTHR15830:SF10">
    <property type="entry name" value="TELOMERE LENGTH REGULATION PROTEIN TEL2 HOMOLOG"/>
    <property type="match status" value="1"/>
</dbReference>
<reference evidence="8" key="2">
    <citation type="submission" date="2023-04" db="EMBL/GenBank/DDBJ databases">
        <authorList>
            <person name="Bruccoleri R.E."/>
            <person name="Oakeley E.J."/>
            <person name="Faust A.-M."/>
            <person name="Dessus-Babus S."/>
            <person name="Altorfer M."/>
            <person name="Burckhardt D."/>
            <person name="Oertli M."/>
            <person name="Naumann U."/>
            <person name="Petersen F."/>
            <person name="Wong J."/>
        </authorList>
    </citation>
    <scope>NUCLEOTIDE SEQUENCE</scope>
    <source>
        <strain evidence="8">GSM-AAB239-AS_SAM_17_03QT</strain>
        <tissue evidence="8">Leaf</tissue>
    </source>
</reference>
<dbReference type="EMBL" id="JANAVB010021796">
    <property type="protein sequence ID" value="KAJ6825038.1"/>
    <property type="molecule type" value="Genomic_DNA"/>
</dbReference>
<evidence type="ECO:0000259" key="5">
    <source>
        <dbReference type="Pfam" id="PF10193"/>
    </source>
</evidence>
<evidence type="ECO:0000313" key="7">
    <source>
        <dbReference type="EMBL" id="KAJ6825038.1"/>
    </source>
</evidence>
<comment type="subcellular location">
    <subcellularLocation>
        <location evidence="1">Cytoplasm</location>
    </subcellularLocation>
</comment>
<feature type="region of interest" description="Disordered" evidence="4">
    <location>
        <begin position="548"/>
        <end position="583"/>
    </location>
</feature>
<dbReference type="AlphaFoldDB" id="A0AAX6HPP2"/>
<dbReference type="PANTHER" id="PTHR15830">
    <property type="entry name" value="TELOMERE LENGTH REGULATION PROTEIN TEL2 FAMILY MEMBER"/>
    <property type="match status" value="1"/>
</dbReference>
<dbReference type="InterPro" id="IPR051970">
    <property type="entry name" value="TEL2_Regulation"/>
</dbReference>
<evidence type="ECO:0000256" key="2">
    <source>
        <dbReference type="ARBA" id="ARBA00006133"/>
    </source>
</evidence>
<dbReference type="GO" id="GO:0005829">
    <property type="term" value="C:cytosol"/>
    <property type="evidence" value="ECO:0007669"/>
    <property type="project" value="TreeGrafter"/>
</dbReference>
<evidence type="ECO:0000259" key="6">
    <source>
        <dbReference type="Pfam" id="PF25320"/>
    </source>
</evidence>
<dbReference type="Gene3D" id="1.25.40.720">
    <property type="entry name" value="Telomere length regulation protein 2, C-terminal domain"/>
    <property type="match status" value="1"/>
</dbReference>
<feature type="domain" description="TELO2 ARM repeat" evidence="6">
    <location>
        <begin position="284"/>
        <end position="523"/>
    </location>
</feature>
<dbReference type="Proteomes" id="UP001140949">
    <property type="component" value="Unassembled WGS sequence"/>
</dbReference>
<keyword evidence="9" id="KW-1185">Reference proteome</keyword>
<protein>
    <submittedName>
        <fullName evidence="8">Telomere length regulation protein TEL2-like protein</fullName>
    </submittedName>
</protein>
<organism evidence="8 9">
    <name type="scientific">Iris pallida</name>
    <name type="common">Sweet iris</name>
    <dbReference type="NCBI Taxonomy" id="29817"/>
    <lineage>
        <taxon>Eukaryota</taxon>
        <taxon>Viridiplantae</taxon>
        <taxon>Streptophyta</taxon>
        <taxon>Embryophyta</taxon>
        <taxon>Tracheophyta</taxon>
        <taxon>Spermatophyta</taxon>
        <taxon>Magnoliopsida</taxon>
        <taxon>Liliopsida</taxon>
        <taxon>Asparagales</taxon>
        <taxon>Iridaceae</taxon>
        <taxon>Iridoideae</taxon>
        <taxon>Irideae</taxon>
        <taxon>Iris</taxon>
    </lineage>
</organism>